<dbReference type="SUPFAM" id="SSF54001">
    <property type="entry name" value="Cysteine proteinases"/>
    <property type="match status" value="1"/>
</dbReference>
<dbReference type="PANTHER" id="PTHR11786:SF0">
    <property type="entry name" value="ARYLAMINE N-ACETYLTRANSFERASE 4-RELATED"/>
    <property type="match status" value="1"/>
</dbReference>
<dbReference type="InterPro" id="IPR001447">
    <property type="entry name" value="Arylamine_N-AcTrfase"/>
</dbReference>
<evidence type="ECO:0000256" key="1">
    <source>
        <dbReference type="ARBA" id="ARBA00006547"/>
    </source>
</evidence>
<name>A0ABQ1I6I3_9ALTE</name>
<dbReference type="Gene3D" id="3.30.2140.10">
    <property type="entry name" value="Arylamine N-acetyltransferase"/>
    <property type="match status" value="1"/>
</dbReference>
<gene>
    <name evidence="3" type="ORF">GCM10007414_33180</name>
</gene>
<dbReference type="RefSeq" id="WP_055733946.1">
    <property type="nucleotide sequence ID" value="NZ_BMDY01000024.1"/>
</dbReference>
<sequence>MNLDDYLAKLALTPPAQPDLAFLQRLVVRHLECFSFNNLAVLLKQPLPLDIPALLDKVVYQQRGGYCFEHNKLAYQLLEHLGYSPKIVLGRVLNNYIRPVPRTHRFNLLELNGEKYLLDVGFGPACPVGLIALSQANAQPAGLDSYRIRALENNEYELLQDNGSEPFILYRFDLAEYSEADCELGHFYSHQHPDAVFVNNLLVSRKNAEQVWALSNTTFTHRQGEQRSETLVSSAAQLHQLLTQYFFMALAPEVCEFLFERYLAPKLPEAQSDNRASQ</sequence>
<dbReference type="InterPro" id="IPR038765">
    <property type="entry name" value="Papain-like_cys_pep_sf"/>
</dbReference>
<dbReference type="PANTHER" id="PTHR11786">
    <property type="entry name" value="N-HYDROXYARYLAMINE O-ACETYLTRANSFERASE"/>
    <property type="match status" value="1"/>
</dbReference>
<dbReference type="PRINTS" id="PR01543">
    <property type="entry name" value="ANATRNSFRASE"/>
</dbReference>
<dbReference type="Proteomes" id="UP000651977">
    <property type="component" value="Unassembled WGS sequence"/>
</dbReference>
<comment type="caution">
    <text evidence="3">The sequence shown here is derived from an EMBL/GenBank/DDBJ whole genome shotgun (WGS) entry which is preliminary data.</text>
</comment>
<proteinExistence type="inferred from homology"/>
<comment type="similarity">
    <text evidence="1 2">Belongs to the arylamine N-acetyltransferase family.</text>
</comment>
<accession>A0ABQ1I6I3</accession>
<dbReference type="EMBL" id="BMDY01000024">
    <property type="protein sequence ID" value="GGB17123.1"/>
    <property type="molecule type" value="Genomic_DNA"/>
</dbReference>
<evidence type="ECO:0000256" key="2">
    <source>
        <dbReference type="RuleBase" id="RU003452"/>
    </source>
</evidence>
<reference evidence="4" key="1">
    <citation type="journal article" date="2019" name="Int. J. Syst. Evol. Microbiol.">
        <title>The Global Catalogue of Microorganisms (GCM) 10K type strain sequencing project: providing services to taxonomists for standard genome sequencing and annotation.</title>
        <authorList>
            <consortium name="The Broad Institute Genomics Platform"/>
            <consortium name="The Broad Institute Genome Sequencing Center for Infectious Disease"/>
            <person name="Wu L."/>
            <person name="Ma J."/>
        </authorList>
    </citation>
    <scope>NUCLEOTIDE SEQUENCE [LARGE SCALE GENOMIC DNA]</scope>
    <source>
        <strain evidence="4">CGMCC 1.10131</strain>
    </source>
</reference>
<organism evidence="3 4">
    <name type="scientific">Agarivorans gilvus</name>
    <dbReference type="NCBI Taxonomy" id="680279"/>
    <lineage>
        <taxon>Bacteria</taxon>
        <taxon>Pseudomonadati</taxon>
        <taxon>Pseudomonadota</taxon>
        <taxon>Gammaproteobacteria</taxon>
        <taxon>Alteromonadales</taxon>
        <taxon>Alteromonadaceae</taxon>
        <taxon>Agarivorans</taxon>
    </lineage>
</organism>
<protein>
    <submittedName>
        <fullName evidence="3">N-hydroxyarylamine O-acetyltransferase</fullName>
    </submittedName>
</protein>
<evidence type="ECO:0000313" key="4">
    <source>
        <dbReference type="Proteomes" id="UP000651977"/>
    </source>
</evidence>
<dbReference type="Pfam" id="PF00797">
    <property type="entry name" value="Acetyltransf_2"/>
    <property type="match status" value="1"/>
</dbReference>
<evidence type="ECO:0000313" key="3">
    <source>
        <dbReference type="EMBL" id="GGB17123.1"/>
    </source>
</evidence>
<keyword evidence="4" id="KW-1185">Reference proteome</keyword>
<dbReference type="Gene3D" id="2.40.128.150">
    <property type="entry name" value="Cysteine proteinases"/>
    <property type="match status" value="1"/>
</dbReference>